<keyword evidence="3 9" id="KW-0645">Protease</keyword>
<evidence type="ECO:0000313" key="12">
    <source>
        <dbReference type="EMBL" id="ABI66626.1"/>
    </source>
</evidence>
<feature type="transmembrane region" description="Helical" evidence="9">
    <location>
        <begin position="119"/>
        <end position="136"/>
    </location>
</feature>
<sequence length="190" mass="20689">MNAMANFFVRVDRYLAKQAALSSRFSKISRAVSIAQLTAISVLVGMELITKQVLESKLAVWEGATSIFPGFRLTLNHNRGVSFGMLDNGHWLMPYLLAIVALILVVAVLIWTAQQKSKCINVAGILVAAGGLANAIDRLGDGAVTDYLDFGWQALRWPTFNLADVLIFIGVALLLIAWRKGSQNLEGGEQ</sequence>
<dbReference type="Proteomes" id="UP000001964">
    <property type="component" value="Chromosome"/>
</dbReference>
<keyword evidence="6 9" id="KW-0378">Hydrolase</keyword>
<feature type="active site" evidence="9">
    <location>
        <position position="164"/>
    </location>
</feature>
<dbReference type="Pfam" id="PF01252">
    <property type="entry name" value="Peptidase_A8"/>
    <property type="match status" value="1"/>
</dbReference>
<evidence type="ECO:0000256" key="3">
    <source>
        <dbReference type="ARBA" id="ARBA00022670"/>
    </source>
</evidence>
<gene>
    <name evidence="9" type="primary">lspA</name>
    <name evidence="12" type="ordered locus">Mmar10_2334</name>
</gene>
<feature type="transmembrane region" description="Helical" evidence="9">
    <location>
        <begin position="31"/>
        <end position="49"/>
    </location>
</feature>
<reference evidence="12 13" key="1">
    <citation type="submission" date="2006-08" db="EMBL/GenBank/DDBJ databases">
        <title>Complete sequence of Maricaulis maris MCS10.</title>
        <authorList>
            <consortium name="US DOE Joint Genome Institute"/>
            <person name="Copeland A."/>
            <person name="Lucas S."/>
            <person name="Lapidus A."/>
            <person name="Barry K."/>
            <person name="Detter J.C."/>
            <person name="Glavina del Rio T."/>
            <person name="Hammon N."/>
            <person name="Israni S."/>
            <person name="Dalin E."/>
            <person name="Tice H."/>
            <person name="Pitluck S."/>
            <person name="Saunders E."/>
            <person name="Brettin T."/>
            <person name="Bruce D."/>
            <person name="Han C."/>
            <person name="Tapia R."/>
            <person name="Gilna P."/>
            <person name="Schmutz J."/>
            <person name="Larimer F."/>
            <person name="Land M."/>
            <person name="Hauser L."/>
            <person name="Kyrpides N."/>
            <person name="Mikhailova N."/>
            <person name="Viollier P."/>
            <person name="Stephens C."/>
            <person name="Richardson P."/>
        </authorList>
    </citation>
    <scope>NUCLEOTIDE SEQUENCE [LARGE SCALE GENOMIC DNA]</scope>
    <source>
        <strain evidence="12 13">MCS10</strain>
    </source>
</reference>
<proteinExistence type="inferred from homology"/>
<dbReference type="AlphaFoldDB" id="Q0AM67"/>
<comment type="subcellular location">
    <subcellularLocation>
        <location evidence="9">Cell inner membrane</location>
        <topology evidence="9">Multi-pass membrane protein</topology>
    </subcellularLocation>
</comment>
<dbReference type="InterPro" id="IPR001872">
    <property type="entry name" value="Peptidase_A8"/>
</dbReference>
<keyword evidence="9" id="KW-0997">Cell inner membrane</keyword>
<name>Q0AM67_MARMM</name>
<dbReference type="STRING" id="394221.Mmar10_2334"/>
<keyword evidence="2 9" id="KW-1003">Cell membrane</keyword>
<keyword evidence="5 9" id="KW-0064">Aspartyl protease</keyword>
<dbReference type="EMBL" id="CP000449">
    <property type="protein sequence ID" value="ABI66626.1"/>
    <property type="molecule type" value="Genomic_DNA"/>
</dbReference>
<dbReference type="PROSITE" id="PS00855">
    <property type="entry name" value="SPASE_II"/>
    <property type="match status" value="1"/>
</dbReference>
<evidence type="ECO:0000256" key="7">
    <source>
        <dbReference type="ARBA" id="ARBA00022989"/>
    </source>
</evidence>
<feature type="transmembrane region" description="Helical" evidence="9">
    <location>
        <begin position="156"/>
        <end position="178"/>
    </location>
</feature>
<comment type="similarity">
    <text evidence="1 9 11">Belongs to the peptidase A8 family.</text>
</comment>
<keyword evidence="13" id="KW-1185">Reference proteome</keyword>
<dbReference type="GO" id="GO:0004190">
    <property type="term" value="F:aspartic-type endopeptidase activity"/>
    <property type="evidence" value="ECO:0007669"/>
    <property type="project" value="UniProtKB-UniRule"/>
</dbReference>
<evidence type="ECO:0000313" key="13">
    <source>
        <dbReference type="Proteomes" id="UP000001964"/>
    </source>
</evidence>
<comment type="pathway">
    <text evidence="9">Protein modification; lipoprotein biosynthesis (signal peptide cleavage).</text>
</comment>
<evidence type="ECO:0000256" key="5">
    <source>
        <dbReference type="ARBA" id="ARBA00022750"/>
    </source>
</evidence>
<dbReference type="GO" id="GO:0005886">
    <property type="term" value="C:plasma membrane"/>
    <property type="evidence" value="ECO:0007669"/>
    <property type="project" value="UniProtKB-SubCell"/>
</dbReference>
<evidence type="ECO:0000256" key="2">
    <source>
        <dbReference type="ARBA" id="ARBA00022475"/>
    </source>
</evidence>
<comment type="catalytic activity">
    <reaction evidence="9 10">
        <text>Release of signal peptides from bacterial membrane prolipoproteins. Hydrolyzes -Xaa-Yaa-Zaa-|-(S,diacylglyceryl)Cys-, in which Xaa is hydrophobic (preferably Leu), and Yaa (Ala or Ser) and Zaa (Gly or Ala) have small, neutral side chains.</text>
        <dbReference type="EC" id="3.4.23.36"/>
    </reaction>
</comment>
<evidence type="ECO:0000256" key="10">
    <source>
        <dbReference type="RuleBase" id="RU000594"/>
    </source>
</evidence>
<keyword evidence="4 9" id="KW-0812">Transmembrane</keyword>
<evidence type="ECO:0000256" key="9">
    <source>
        <dbReference type="HAMAP-Rule" id="MF_00161"/>
    </source>
</evidence>
<feature type="transmembrane region" description="Helical" evidence="9">
    <location>
        <begin position="92"/>
        <end position="112"/>
    </location>
</feature>
<feature type="active site" evidence="9">
    <location>
        <position position="146"/>
    </location>
</feature>
<dbReference type="PANTHER" id="PTHR33695">
    <property type="entry name" value="LIPOPROTEIN SIGNAL PEPTIDASE"/>
    <property type="match status" value="1"/>
</dbReference>
<evidence type="ECO:0000256" key="6">
    <source>
        <dbReference type="ARBA" id="ARBA00022801"/>
    </source>
</evidence>
<evidence type="ECO:0000256" key="4">
    <source>
        <dbReference type="ARBA" id="ARBA00022692"/>
    </source>
</evidence>
<keyword evidence="8 9" id="KW-0472">Membrane</keyword>
<dbReference type="NCBIfam" id="TIGR00077">
    <property type="entry name" value="lspA"/>
    <property type="match status" value="1"/>
</dbReference>
<keyword evidence="7 9" id="KW-1133">Transmembrane helix</keyword>
<dbReference type="HOGENOM" id="CLU_083252_4_3_5"/>
<protein>
    <recommendedName>
        <fullName evidence="9">Lipoprotein signal peptidase</fullName>
        <ecNumber evidence="9">3.4.23.36</ecNumber>
    </recommendedName>
    <alternativeName>
        <fullName evidence="9">Prolipoprotein signal peptidase</fullName>
    </alternativeName>
    <alternativeName>
        <fullName evidence="9">Signal peptidase II</fullName>
        <shortName evidence="9">SPase II</shortName>
    </alternativeName>
</protein>
<dbReference type="HAMAP" id="MF_00161">
    <property type="entry name" value="LspA"/>
    <property type="match status" value="1"/>
</dbReference>
<evidence type="ECO:0000256" key="8">
    <source>
        <dbReference type="ARBA" id="ARBA00023136"/>
    </source>
</evidence>
<dbReference type="UniPathway" id="UPA00665"/>
<dbReference type="PANTHER" id="PTHR33695:SF1">
    <property type="entry name" value="LIPOPROTEIN SIGNAL PEPTIDASE"/>
    <property type="match status" value="1"/>
</dbReference>
<dbReference type="PRINTS" id="PR00781">
    <property type="entry name" value="LIPOSIGPTASE"/>
</dbReference>
<dbReference type="KEGG" id="mmr:Mmar10_2334"/>
<comment type="function">
    <text evidence="9 10">This protein specifically catalyzes the removal of signal peptides from prolipoproteins.</text>
</comment>
<organism evidence="12 13">
    <name type="scientific">Maricaulis maris (strain MCS10)</name>
    <name type="common">Caulobacter maris</name>
    <dbReference type="NCBI Taxonomy" id="394221"/>
    <lineage>
        <taxon>Bacteria</taxon>
        <taxon>Pseudomonadati</taxon>
        <taxon>Pseudomonadota</taxon>
        <taxon>Alphaproteobacteria</taxon>
        <taxon>Maricaulales</taxon>
        <taxon>Maricaulaceae</taxon>
        <taxon>Maricaulis</taxon>
    </lineage>
</organism>
<dbReference type="GO" id="GO:0006508">
    <property type="term" value="P:proteolysis"/>
    <property type="evidence" value="ECO:0007669"/>
    <property type="project" value="UniProtKB-KW"/>
</dbReference>
<dbReference type="EC" id="3.4.23.36" evidence="9"/>
<dbReference type="eggNOG" id="COG0597">
    <property type="taxonomic scope" value="Bacteria"/>
</dbReference>
<accession>Q0AM67</accession>
<evidence type="ECO:0000256" key="11">
    <source>
        <dbReference type="RuleBase" id="RU004181"/>
    </source>
</evidence>
<evidence type="ECO:0000256" key="1">
    <source>
        <dbReference type="ARBA" id="ARBA00006139"/>
    </source>
</evidence>